<dbReference type="Proteomes" id="UP000272400">
    <property type="component" value="Unassembled WGS sequence"/>
</dbReference>
<evidence type="ECO:0000313" key="2">
    <source>
        <dbReference type="Proteomes" id="UP000272400"/>
    </source>
</evidence>
<name>A0A3N1D2Q1_9ACTN</name>
<dbReference type="AlphaFoldDB" id="A0A3N1D2Q1"/>
<proteinExistence type="predicted"/>
<evidence type="ECO:0000313" key="1">
    <source>
        <dbReference type="EMBL" id="ROO87801.1"/>
    </source>
</evidence>
<organism evidence="1 2">
    <name type="scientific">Actinocorallia herbida</name>
    <dbReference type="NCBI Taxonomy" id="58109"/>
    <lineage>
        <taxon>Bacteria</taxon>
        <taxon>Bacillati</taxon>
        <taxon>Actinomycetota</taxon>
        <taxon>Actinomycetes</taxon>
        <taxon>Streptosporangiales</taxon>
        <taxon>Thermomonosporaceae</taxon>
        <taxon>Actinocorallia</taxon>
    </lineage>
</organism>
<dbReference type="OrthoDB" id="5116822at2"/>
<protein>
    <submittedName>
        <fullName evidence="1">Uncharacterized protein</fullName>
    </submittedName>
</protein>
<dbReference type="EMBL" id="RJKE01000001">
    <property type="protein sequence ID" value="ROO87801.1"/>
    <property type="molecule type" value="Genomic_DNA"/>
</dbReference>
<reference evidence="1 2" key="1">
    <citation type="submission" date="2018-11" db="EMBL/GenBank/DDBJ databases">
        <title>Sequencing the genomes of 1000 actinobacteria strains.</title>
        <authorList>
            <person name="Klenk H.-P."/>
        </authorList>
    </citation>
    <scope>NUCLEOTIDE SEQUENCE [LARGE SCALE GENOMIC DNA]</scope>
    <source>
        <strain evidence="1 2">DSM 44254</strain>
    </source>
</reference>
<comment type="caution">
    <text evidence="1">The sequence shown here is derived from an EMBL/GenBank/DDBJ whole genome shotgun (WGS) entry which is preliminary data.</text>
</comment>
<keyword evidence="2" id="KW-1185">Reference proteome</keyword>
<sequence>MGSLVGGLVSLGATVGQSYISRELRLNEPLPASRPAGEALRVTKVTQQIIDGQSWAFAGHIDLADLAELNGLDENPSVELPGREYMRKRGAVDVGRSEIELEIEGNRPGPVRVTGITAVPECREPLSGTLFVDKNQGGDAVLPMGFDLAQERPVARLVKEGPDGWPRLGDPYFEKQKVTLDQGEQETLWMSVLTDTGFCEYRPMLRCSSWR</sequence>
<gene>
    <name evidence="1" type="ORF">EDD29_5443</name>
</gene>
<accession>A0A3N1D2Q1</accession>
<dbReference type="RefSeq" id="WP_123667038.1">
    <property type="nucleotide sequence ID" value="NZ_RJKE01000001.1"/>
</dbReference>